<name>A0A8J5JZE7_HOMAM</name>
<feature type="signal peptide" evidence="1">
    <location>
        <begin position="1"/>
        <end position="42"/>
    </location>
</feature>
<evidence type="ECO:0000313" key="3">
    <source>
        <dbReference type="Proteomes" id="UP000747542"/>
    </source>
</evidence>
<evidence type="ECO:0000256" key="1">
    <source>
        <dbReference type="SAM" id="SignalP"/>
    </source>
</evidence>
<evidence type="ECO:0000313" key="2">
    <source>
        <dbReference type="EMBL" id="KAG7162249.1"/>
    </source>
</evidence>
<accession>A0A8J5JZE7</accession>
<feature type="chain" id="PRO_5035217863" evidence="1">
    <location>
        <begin position="43"/>
        <end position="105"/>
    </location>
</feature>
<keyword evidence="1" id="KW-0732">Signal</keyword>
<comment type="caution">
    <text evidence="2">The sequence shown here is derived from an EMBL/GenBank/DDBJ whole genome shotgun (WGS) entry which is preliminary data.</text>
</comment>
<gene>
    <name evidence="2" type="ORF">Hamer_G024872</name>
</gene>
<dbReference type="AlphaFoldDB" id="A0A8J5JZE7"/>
<dbReference type="EMBL" id="JAHLQT010027973">
    <property type="protein sequence ID" value="KAG7162249.1"/>
    <property type="molecule type" value="Genomic_DNA"/>
</dbReference>
<reference evidence="2" key="1">
    <citation type="journal article" date="2021" name="Sci. Adv.">
        <title>The American lobster genome reveals insights on longevity, neural, and immune adaptations.</title>
        <authorList>
            <person name="Polinski J.M."/>
            <person name="Zimin A.V."/>
            <person name="Clark K.F."/>
            <person name="Kohn A.B."/>
            <person name="Sadowski N."/>
            <person name="Timp W."/>
            <person name="Ptitsyn A."/>
            <person name="Khanna P."/>
            <person name="Romanova D.Y."/>
            <person name="Williams P."/>
            <person name="Greenwood S.J."/>
            <person name="Moroz L.L."/>
            <person name="Walt D.R."/>
            <person name="Bodnar A.G."/>
        </authorList>
    </citation>
    <scope>NUCLEOTIDE SEQUENCE</scope>
    <source>
        <strain evidence="2">GMGI-L3</strain>
    </source>
</reference>
<dbReference type="Proteomes" id="UP000747542">
    <property type="component" value="Unassembled WGS sequence"/>
</dbReference>
<sequence>MRRDRKKGRVAIVGLHSSSETYWNSALLLLLLLLVRDPPGACQEPPPWNGLAALVRDSSRDNMYKVAGKKLLSLPERHKEVILPDHHRGRVNCGVALFCCFMTGR</sequence>
<organism evidence="2 3">
    <name type="scientific">Homarus americanus</name>
    <name type="common">American lobster</name>
    <dbReference type="NCBI Taxonomy" id="6706"/>
    <lineage>
        <taxon>Eukaryota</taxon>
        <taxon>Metazoa</taxon>
        <taxon>Ecdysozoa</taxon>
        <taxon>Arthropoda</taxon>
        <taxon>Crustacea</taxon>
        <taxon>Multicrustacea</taxon>
        <taxon>Malacostraca</taxon>
        <taxon>Eumalacostraca</taxon>
        <taxon>Eucarida</taxon>
        <taxon>Decapoda</taxon>
        <taxon>Pleocyemata</taxon>
        <taxon>Astacidea</taxon>
        <taxon>Nephropoidea</taxon>
        <taxon>Nephropidae</taxon>
        <taxon>Homarus</taxon>
    </lineage>
</organism>
<keyword evidence="3" id="KW-1185">Reference proteome</keyword>
<protein>
    <submittedName>
        <fullName evidence="2">Uncharacterized protein</fullName>
    </submittedName>
</protein>
<proteinExistence type="predicted"/>